<evidence type="ECO:0000313" key="3">
    <source>
        <dbReference type="Proteomes" id="UP000182658"/>
    </source>
</evidence>
<organism evidence="2 3">
    <name type="scientific">Coniochaeta ligniaria NRRL 30616</name>
    <dbReference type="NCBI Taxonomy" id="1408157"/>
    <lineage>
        <taxon>Eukaryota</taxon>
        <taxon>Fungi</taxon>
        <taxon>Dikarya</taxon>
        <taxon>Ascomycota</taxon>
        <taxon>Pezizomycotina</taxon>
        <taxon>Sordariomycetes</taxon>
        <taxon>Sordariomycetidae</taxon>
        <taxon>Coniochaetales</taxon>
        <taxon>Coniochaetaceae</taxon>
        <taxon>Coniochaeta</taxon>
    </lineage>
</organism>
<feature type="transmembrane region" description="Helical" evidence="1">
    <location>
        <begin position="89"/>
        <end position="108"/>
    </location>
</feature>
<reference evidence="2 3" key="1">
    <citation type="submission" date="2016-10" db="EMBL/GenBank/DDBJ databases">
        <title>Draft genome sequence of Coniochaeta ligniaria NRRL30616, a lignocellulolytic fungus for bioabatement of inhibitors in plant biomass hydrolysates.</title>
        <authorList>
            <consortium name="DOE Joint Genome Institute"/>
            <person name="Jimenez D.J."/>
            <person name="Hector R.E."/>
            <person name="Riley R."/>
            <person name="Sun H."/>
            <person name="Grigoriev I.V."/>
            <person name="Van Elsas J.D."/>
            <person name="Nichols N.N."/>
        </authorList>
    </citation>
    <scope>NUCLEOTIDE SEQUENCE [LARGE SCALE GENOMIC DNA]</scope>
    <source>
        <strain evidence="2 3">NRRL 30616</strain>
    </source>
</reference>
<dbReference type="AlphaFoldDB" id="A0A1J7J0U0"/>
<evidence type="ECO:0000256" key="1">
    <source>
        <dbReference type="SAM" id="Phobius"/>
    </source>
</evidence>
<dbReference type="EMBL" id="KV875094">
    <property type="protein sequence ID" value="OIW33109.1"/>
    <property type="molecule type" value="Genomic_DNA"/>
</dbReference>
<sequence length="181" mass="20047">MQSLLAPDWPRYFQIGLGVSKTLTACPMRARAERPDPLVDSGVVSQLQPQISNHLHLSHVYCSTIPVARLVASLFSSACVLVRSDIHSVVSGFLYSILYIIASIFLPASAYSNRRCVKVTADRQERVAQAKFPRHRCRHICIFFVPIVAHPDPSPLLSVLTFPGIRTVKPFARDASDAHSI</sequence>
<keyword evidence="3" id="KW-1185">Reference proteome</keyword>
<dbReference type="Proteomes" id="UP000182658">
    <property type="component" value="Unassembled WGS sequence"/>
</dbReference>
<keyword evidence="1" id="KW-1133">Transmembrane helix</keyword>
<dbReference type="InParanoid" id="A0A1J7J0U0"/>
<keyword evidence="1" id="KW-0812">Transmembrane</keyword>
<protein>
    <submittedName>
        <fullName evidence="2">Uncharacterized protein</fullName>
    </submittedName>
</protein>
<accession>A0A1J7J0U0</accession>
<gene>
    <name evidence="2" type="ORF">CONLIGDRAFT_162790</name>
</gene>
<proteinExistence type="predicted"/>
<evidence type="ECO:0000313" key="2">
    <source>
        <dbReference type="EMBL" id="OIW33109.1"/>
    </source>
</evidence>
<name>A0A1J7J0U0_9PEZI</name>
<keyword evidence="1" id="KW-0472">Membrane</keyword>